<protein>
    <recommendedName>
        <fullName evidence="2">histidine kinase</fullName>
        <ecNumber evidence="2">2.7.13.3</ecNumber>
    </recommendedName>
</protein>
<dbReference type="SUPFAM" id="SSF47384">
    <property type="entry name" value="Homodimeric domain of signal transducing histidine kinase"/>
    <property type="match status" value="1"/>
</dbReference>
<dbReference type="SMART" id="SM00387">
    <property type="entry name" value="HATPase_c"/>
    <property type="match status" value="1"/>
</dbReference>
<dbReference type="PRINTS" id="PR00344">
    <property type="entry name" value="BCTRLSENSOR"/>
</dbReference>
<reference evidence="9 10" key="1">
    <citation type="submission" date="2023-04" db="EMBL/GenBank/DDBJ databases">
        <title>Jannaschia ovalis sp. nov., a marine bacterium isolated from sea tidal flat.</title>
        <authorList>
            <person name="Kwon D.Y."/>
            <person name="Kim J.-J."/>
        </authorList>
    </citation>
    <scope>NUCLEOTIDE SEQUENCE [LARGE SCALE GENOMIC DNA]</scope>
    <source>
        <strain evidence="9 10">GRR-S6-38</strain>
    </source>
</reference>
<dbReference type="InterPro" id="IPR004358">
    <property type="entry name" value="Sig_transdc_His_kin-like_C"/>
</dbReference>
<evidence type="ECO:0000256" key="5">
    <source>
        <dbReference type="ARBA" id="ARBA00022777"/>
    </source>
</evidence>
<name>A0ABY8LAU0_9RHOB</name>
<keyword evidence="9" id="KW-0547">Nucleotide-binding</keyword>
<dbReference type="EMBL" id="CP122537">
    <property type="protein sequence ID" value="WGH77508.1"/>
    <property type="molecule type" value="Genomic_DNA"/>
</dbReference>
<dbReference type="PROSITE" id="PS50109">
    <property type="entry name" value="HIS_KIN"/>
    <property type="match status" value="1"/>
</dbReference>
<dbReference type="SUPFAM" id="SSF52172">
    <property type="entry name" value="CheY-like"/>
    <property type="match status" value="1"/>
</dbReference>
<dbReference type="Pfam" id="PF02518">
    <property type="entry name" value="HATPase_c"/>
    <property type="match status" value="1"/>
</dbReference>
<proteinExistence type="predicted"/>
<dbReference type="Gene3D" id="3.40.50.2300">
    <property type="match status" value="1"/>
</dbReference>
<dbReference type="PROSITE" id="PS50110">
    <property type="entry name" value="RESPONSE_REGULATORY"/>
    <property type="match status" value="1"/>
</dbReference>
<keyword evidence="3 6" id="KW-0597">Phosphoprotein</keyword>
<evidence type="ECO:0000259" key="8">
    <source>
        <dbReference type="PROSITE" id="PS50110"/>
    </source>
</evidence>
<evidence type="ECO:0000256" key="6">
    <source>
        <dbReference type="PROSITE-ProRule" id="PRU00169"/>
    </source>
</evidence>
<feature type="domain" description="Histidine kinase" evidence="7">
    <location>
        <begin position="225"/>
        <end position="440"/>
    </location>
</feature>
<dbReference type="InterPro" id="IPR036097">
    <property type="entry name" value="HisK_dim/P_sf"/>
</dbReference>
<dbReference type="InterPro" id="IPR036890">
    <property type="entry name" value="HATPase_C_sf"/>
</dbReference>
<dbReference type="InterPro" id="IPR011006">
    <property type="entry name" value="CheY-like_superfamily"/>
</dbReference>
<dbReference type="RefSeq" id="WP_279964084.1">
    <property type="nucleotide sequence ID" value="NZ_CP122537.1"/>
</dbReference>
<keyword evidence="5" id="KW-0418">Kinase</keyword>
<keyword evidence="9" id="KW-0067">ATP-binding</keyword>
<gene>
    <name evidence="9" type="ORF">P8627_10690</name>
</gene>
<evidence type="ECO:0000313" key="9">
    <source>
        <dbReference type="EMBL" id="WGH77508.1"/>
    </source>
</evidence>
<comment type="catalytic activity">
    <reaction evidence="1">
        <text>ATP + protein L-histidine = ADP + protein N-phospho-L-histidine.</text>
        <dbReference type="EC" id="2.7.13.3"/>
    </reaction>
</comment>
<dbReference type="CDD" id="cd16922">
    <property type="entry name" value="HATPase_EvgS-ArcB-TorS-like"/>
    <property type="match status" value="1"/>
</dbReference>
<accession>A0ABY8LAU0</accession>
<dbReference type="Gene3D" id="3.30.565.10">
    <property type="entry name" value="Histidine kinase-like ATPase, C-terminal domain"/>
    <property type="match status" value="1"/>
</dbReference>
<dbReference type="CDD" id="cd00082">
    <property type="entry name" value="HisKA"/>
    <property type="match status" value="1"/>
</dbReference>
<feature type="domain" description="Response regulatory" evidence="8">
    <location>
        <begin position="556"/>
        <end position="675"/>
    </location>
</feature>
<dbReference type="CDD" id="cd17546">
    <property type="entry name" value="REC_hyHK_CKI1_RcsC-like"/>
    <property type="match status" value="1"/>
</dbReference>
<evidence type="ECO:0000256" key="1">
    <source>
        <dbReference type="ARBA" id="ARBA00000085"/>
    </source>
</evidence>
<evidence type="ECO:0000313" key="10">
    <source>
        <dbReference type="Proteomes" id="UP001243420"/>
    </source>
</evidence>
<evidence type="ECO:0000259" key="7">
    <source>
        <dbReference type="PROSITE" id="PS50109"/>
    </source>
</evidence>
<evidence type="ECO:0000256" key="2">
    <source>
        <dbReference type="ARBA" id="ARBA00012438"/>
    </source>
</evidence>
<evidence type="ECO:0000256" key="4">
    <source>
        <dbReference type="ARBA" id="ARBA00022679"/>
    </source>
</evidence>
<dbReference type="InterPro" id="IPR001789">
    <property type="entry name" value="Sig_transdc_resp-reg_receiver"/>
</dbReference>
<organism evidence="9 10">
    <name type="scientific">Jannaschia ovalis</name>
    <dbReference type="NCBI Taxonomy" id="3038773"/>
    <lineage>
        <taxon>Bacteria</taxon>
        <taxon>Pseudomonadati</taxon>
        <taxon>Pseudomonadota</taxon>
        <taxon>Alphaproteobacteria</taxon>
        <taxon>Rhodobacterales</taxon>
        <taxon>Roseobacteraceae</taxon>
        <taxon>Jannaschia</taxon>
    </lineage>
</organism>
<dbReference type="Proteomes" id="UP001243420">
    <property type="component" value="Chromosome"/>
</dbReference>
<dbReference type="GO" id="GO:0005524">
    <property type="term" value="F:ATP binding"/>
    <property type="evidence" value="ECO:0007669"/>
    <property type="project" value="UniProtKB-KW"/>
</dbReference>
<dbReference type="InterPro" id="IPR003594">
    <property type="entry name" value="HATPase_dom"/>
</dbReference>
<dbReference type="SMART" id="SM00448">
    <property type="entry name" value="REC"/>
    <property type="match status" value="1"/>
</dbReference>
<dbReference type="Gene3D" id="1.10.287.130">
    <property type="match status" value="1"/>
</dbReference>
<evidence type="ECO:0000256" key="3">
    <source>
        <dbReference type="ARBA" id="ARBA00022553"/>
    </source>
</evidence>
<dbReference type="Pfam" id="PF00072">
    <property type="entry name" value="Response_reg"/>
    <property type="match status" value="1"/>
</dbReference>
<keyword evidence="4" id="KW-0808">Transferase</keyword>
<dbReference type="Pfam" id="PF12860">
    <property type="entry name" value="PAS_7"/>
    <property type="match status" value="1"/>
</dbReference>
<dbReference type="InterPro" id="IPR003661">
    <property type="entry name" value="HisK_dim/P_dom"/>
</dbReference>
<dbReference type="EC" id="2.7.13.3" evidence="2"/>
<sequence length="688" mass="71715">MDGSVPDTSYEGERRRRLAAERMLDLARRELDRAHSALVANADRLSRDFLAEREQNLRLTERQARALAKGREAAERADRARRRLWHALETMRDGFALFDSDDNLVAANHVYLELFDCAGSVGPGDSAAAMFAQAVEEGAFDPGSLSPEDWVAAQLERRRATAIAPVHLNHFDGRVIRLVDRRAADGDLVSLAIDVTEDEARAAALAAARDEARAAARAKADFLARMSHEIRTPMNGVIGMADMLAESAADDEARQGARTIRDSAEALLVIVNDTLDVSKLEAGRLELRAEAFDLEALLRDCVRLAQATPQAAVPVALGWPLDAPERFTGDAGRVRQIVMNLLGNALKFTRDGAVTLSAECGPEGVALTVSDTGPGIPPEAHANVFEAFGQVDEPDRPAKEGTGLGLTISKGLAQRMGGDLTLDAADGPGARFRLELPLRAAGPGPELPALPAAAVLGPGPVCDALAEPLERVGVAVARGDGSGAGPWIGQPGDLPEGARAPILLGAPGDAAPPDAAVLPLPVAAGALRDALAGWRAPGADGPGVAAAAGPGDRPRRLVLADDNATNRLLLDRMLRETGFEIRIVENGAEAVAACTADWPDAVVLDISMPVLDGFGARAAIAEAAAAAGRPPPPCLALTAHAGAEMAARLDEAGFAAHLTKPLKKAALLEALDAALAEAGAGRARSGEG</sequence>
<dbReference type="Pfam" id="PF00512">
    <property type="entry name" value="HisKA"/>
    <property type="match status" value="1"/>
</dbReference>
<dbReference type="PANTHER" id="PTHR43047">
    <property type="entry name" value="TWO-COMPONENT HISTIDINE PROTEIN KINASE"/>
    <property type="match status" value="1"/>
</dbReference>
<dbReference type="InterPro" id="IPR005467">
    <property type="entry name" value="His_kinase_dom"/>
</dbReference>
<dbReference type="SMART" id="SM00388">
    <property type="entry name" value="HisKA"/>
    <property type="match status" value="1"/>
</dbReference>
<dbReference type="PANTHER" id="PTHR43047:SF64">
    <property type="entry name" value="HISTIDINE KINASE CONTAINING CHEY-HOMOLOGOUS RECEIVER DOMAIN AND PAS DOMAIN-RELATED"/>
    <property type="match status" value="1"/>
</dbReference>
<dbReference type="SUPFAM" id="SSF55874">
    <property type="entry name" value="ATPase domain of HSP90 chaperone/DNA topoisomerase II/histidine kinase"/>
    <property type="match status" value="1"/>
</dbReference>
<feature type="modified residue" description="4-aspartylphosphate" evidence="6">
    <location>
        <position position="605"/>
    </location>
</feature>
<keyword evidence="10" id="KW-1185">Reference proteome</keyword>